<organism evidence="1 2">
    <name type="scientific">Lysobacter brunescens</name>
    <dbReference type="NCBI Taxonomy" id="262323"/>
    <lineage>
        <taxon>Bacteria</taxon>
        <taxon>Pseudomonadati</taxon>
        <taxon>Pseudomonadota</taxon>
        <taxon>Gammaproteobacteria</taxon>
        <taxon>Lysobacterales</taxon>
        <taxon>Lysobacteraceae</taxon>
        <taxon>Lysobacter</taxon>
    </lineage>
</organism>
<reference evidence="2" key="1">
    <citation type="journal article" date="2019" name="Int. J. Syst. Evol. Microbiol.">
        <title>The Global Catalogue of Microorganisms (GCM) 10K type strain sequencing project: providing services to taxonomists for standard genome sequencing and annotation.</title>
        <authorList>
            <consortium name="The Broad Institute Genomics Platform"/>
            <consortium name="The Broad Institute Genome Sequencing Center for Infectious Disease"/>
            <person name="Wu L."/>
            <person name="Ma J."/>
        </authorList>
    </citation>
    <scope>NUCLEOTIDE SEQUENCE [LARGE SCALE GENOMIC DNA]</scope>
    <source>
        <strain evidence="2">CCUG 55585</strain>
    </source>
</reference>
<gene>
    <name evidence="1" type="ORF">ACFQ0E_13685</name>
</gene>
<evidence type="ECO:0000313" key="1">
    <source>
        <dbReference type="EMBL" id="MFD0726648.1"/>
    </source>
</evidence>
<comment type="caution">
    <text evidence="1">The sequence shown here is derived from an EMBL/GenBank/DDBJ whole genome shotgun (WGS) entry which is preliminary data.</text>
</comment>
<dbReference type="RefSeq" id="WP_386824687.1">
    <property type="nucleotide sequence ID" value="NZ_JBHTIF010000002.1"/>
</dbReference>
<accession>A0ABW2YET7</accession>
<name>A0ABW2YET7_9GAMM</name>
<keyword evidence="2" id="KW-1185">Reference proteome</keyword>
<dbReference type="Proteomes" id="UP001597110">
    <property type="component" value="Unassembled WGS sequence"/>
</dbReference>
<proteinExistence type="predicted"/>
<protein>
    <submittedName>
        <fullName evidence="1">Uncharacterized protein</fullName>
    </submittedName>
</protein>
<sequence>MNSDNACVTATQDALMVIAGASGTASRELRPGLSLTVDLGLDDAGLALVAGYLQRIAERIGRDMPATPLDTDALRDTLVWQAVAAMFAQAGRDEFDADAIRRLIATALGRLRGTVADGD</sequence>
<dbReference type="EMBL" id="JBHTIF010000002">
    <property type="protein sequence ID" value="MFD0726648.1"/>
    <property type="molecule type" value="Genomic_DNA"/>
</dbReference>
<evidence type="ECO:0000313" key="2">
    <source>
        <dbReference type="Proteomes" id="UP001597110"/>
    </source>
</evidence>